<feature type="transmembrane region" description="Helical" evidence="2">
    <location>
        <begin position="37"/>
        <end position="56"/>
    </location>
</feature>
<name>A0A1I2L4I5_9ACTN</name>
<gene>
    <name evidence="3" type="ORF">SAMN05421541_12027</name>
</gene>
<reference evidence="3 4" key="1">
    <citation type="submission" date="2016-10" db="EMBL/GenBank/DDBJ databases">
        <authorList>
            <person name="de Groot N.N."/>
        </authorList>
    </citation>
    <scope>NUCLEOTIDE SEQUENCE [LARGE SCALE GENOMIC DNA]</scope>
    <source>
        <strain evidence="3 4">DSM 43019</strain>
    </source>
</reference>
<evidence type="ECO:0000313" key="3">
    <source>
        <dbReference type="EMBL" id="SFF74252.1"/>
    </source>
</evidence>
<evidence type="ECO:0000256" key="2">
    <source>
        <dbReference type="SAM" id="Phobius"/>
    </source>
</evidence>
<dbReference type="Gene3D" id="2.130.10.10">
    <property type="entry name" value="YVTN repeat-like/Quinoprotein amine dehydrogenase"/>
    <property type="match status" value="1"/>
</dbReference>
<dbReference type="InterPro" id="IPR015943">
    <property type="entry name" value="WD40/YVTN_repeat-like_dom_sf"/>
</dbReference>
<dbReference type="Proteomes" id="UP000199645">
    <property type="component" value="Unassembled WGS sequence"/>
</dbReference>
<evidence type="ECO:0000313" key="4">
    <source>
        <dbReference type="Proteomes" id="UP000199645"/>
    </source>
</evidence>
<feature type="region of interest" description="Disordered" evidence="1">
    <location>
        <begin position="153"/>
        <end position="176"/>
    </location>
</feature>
<dbReference type="STRING" id="35752.SAMN05421541_12027"/>
<dbReference type="InterPro" id="IPR036278">
    <property type="entry name" value="Sialidase_sf"/>
</dbReference>
<organism evidence="3 4">
    <name type="scientific">Actinoplanes philippinensis</name>
    <dbReference type="NCBI Taxonomy" id="35752"/>
    <lineage>
        <taxon>Bacteria</taxon>
        <taxon>Bacillati</taxon>
        <taxon>Actinomycetota</taxon>
        <taxon>Actinomycetes</taxon>
        <taxon>Micromonosporales</taxon>
        <taxon>Micromonosporaceae</taxon>
        <taxon>Actinoplanes</taxon>
    </lineage>
</organism>
<dbReference type="RefSeq" id="WP_093621175.1">
    <property type="nucleotide sequence ID" value="NZ_BOMT01000095.1"/>
</dbReference>
<evidence type="ECO:0008006" key="5">
    <source>
        <dbReference type="Google" id="ProtNLM"/>
    </source>
</evidence>
<keyword evidence="2" id="KW-1133">Transmembrane helix</keyword>
<proteinExistence type="predicted"/>
<dbReference type="AlphaFoldDB" id="A0A1I2L4I5"/>
<protein>
    <recommendedName>
        <fullName evidence="5">BNR repeat-like domain-containing protein</fullName>
    </recommendedName>
</protein>
<evidence type="ECO:0000256" key="1">
    <source>
        <dbReference type="SAM" id="MobiDB-lite"/>
    </source>
</evidence>
<keyword evidence="2" id="KW-0812">Transmembrane</keyword>
<dbReference type="EMBL" id="FONV01000020">
    <property type="protein sequence ID" value="SFF74252.1"/>
    <property type="molecule type" value="Genomic_DNA"/>
</dbReference>
<keyword evidence="4" id="KW-1185">Reference proteome</keyword>
<accession>A0A1I2L4I5</accession>
<sequence length="431" mass="44602">MREPQFDRVRSEVAAAVRQPEFSTVRQRAGRVRRRRAATTSGVFLVSVLAAASFGYTAQNTPPDYGSLDPVPVATCTQDCSWPWMTASAGTGAEVYGVVSRCEECDSELFVSPDGAGSWEARTVPPAPGEVRTPRVVSLAAPGPGLLVWREQGSPAGGVTGTQGTGGPAADPTAPSSIMQTWISRDGGRTWARPTATTTPADAVPAGSRPVDCDLVELPACVVGVLDPGSGRFTPLAVQPTGITVEPGWTSETSVPVGDRLWVPGLDPATRKPAVATSSDAGRTWRTHVFTDGAPLPADSGLPAARFAPNVAAGAGGTAYAVTSRADGTLVSHYTTDGGTTWQTGQAVERARALPGYVAADGSHIVATDVGASAARGTGHYTSITLSGMPEGAIRKVEITSEQAGKPYLMASGSETYLSADGRTWQQIRVP</sequence>
<dbReference type="SUPFAM" id="SSF50939">
    <property type="entry name" value="Sialidases"/>
    <property type="match status" value="1"/>
</dbReference>
<keyword evidence="2" id="KW-0472">Membrane</keyword>
<feature type="compositionally biased region" description="Gly residues" evidence="1">
    <location>
        <begin position="155"/>
        <end position="167"/>
    </location>
</feature>